<feature type="transmembrane region" description="Helical" evidence="1">
    <location>
        <begin position="218"/>
        <end position="236"/>
    </location>
</feature>
<keyword evidence="5" id="KW-1185">Reference proteome</keyword>
<feature type="transmembrane region" description="Helical" evidence="1">
    <location>
        <begin position="140"/>
        <end position="159"/>
    </location>
</feature>
<evidence type="ECO:0008006" key="6">
    <source>
        <dbReference type="Google" id="ProtNLM"/>
    </source>
</evidence>
<dbReference type="InterPro" id="IPR050879">
    <property type="entry name" value="Acyltransferase_3"/>
</dbReference>
<reference evidence="4" key="1">
    <citation type="submission" date="2022-11" db="EMBL/GenBank/DDBJ databases">
        <authorList>
            <person name="Kikuchi T."/>
        </authorList>
    </citation>
    <scope>NUCLEOTIDE SEQUENCE</scope>
    <source>
        <strain evidence="4">PS1010</strain>
    </source>
</reference>
<dbReference type="OrthoDB" id="5825384at2759"/>
<evidence type="ECO:0000259" key="2">
    <source>
        <dbReference type="Pfam" id="PF01757"/>
    </source>
</evidence>
<keyword evidence="1" id="KW-0472">Membrane</keyword>
<dbReference type="EMBL" id="CANHGI010000004">
    <property type="protein sequence ID" value="CAI5447813.1"/>
    <property type="molecule type" value="Genomic_DNA"/>
</dbReference>
<dbReference type="PANTHER" id="PTHR23028">
    <property type="entry name" value="ACETYLTRANSFERASE"/>
    <property type="match status" value="1"/>
</dbReference>
<dbReference type="AlphaFoldDB" id="A0A9P1ILI4"/>
<dbReference type="InterPro" id="IPR043968">
    <property type="entry name" value="SGNH"/>
</dbReference>
<feature type="transmembrane region" description="Helical" evidence="1">
    <location>
        <begin position="168"/>
        <end position="184"/>
    </location>
</feature>
<feature type="transmembrane region" description="Helical" evidence="1">
    <location>
        <begin position="271"/>
        <end position="290"/>
    </location>
</feature>
<feature type="transmembrane region" description="Helical" evidence="1">
    <location>
        <begin position="190"/>
        <end position="211"/>
    </location>
</feature>
<evidence type="ECO:0000256" key="1">
    <source>
        <dbReference type="SAM" id="Phobius"/>
    </source>
</evidence>
<accession>A0A9P1ILI4</accession>
<dbReference type="Pfam" id="PF19040">
    <property type="entry name" value="SGNH"/>
    <property type="match status" value="1"/>
</dbReference>
<dbReference type="GO" id="GO:0016747">
    <property type="term" value="F:acyltransferase activity, transferring groups other than amino-acyl groups"/>
    <property type="evidence" value="ECO:0007669"/>
    <property type="project" value="InterPro"/>
</dbReference>
<protein>
    <recommendedName>
        <fullName evidence="6">Acyl_transf_3 domain-containing protein</fullName>
    </recommendedName>
</protein>
<dbReference type="InterPro" id="IPR002656">
    <property type="entry name" value="Acyl_transf_3_dom"/>
</dbReference>
<feature type="transmembrane region" description="Helical" evidence="1">
    <location>
        <begin position="72"/>
        <end position="90"/>
    </location>
</feature>
<name>A0A9P1ILI4_9PELO</name>
<dbReference type="PANTHER" id="PTHR23028:SF127">
    <property type="entry name" value="ACYL_TRANSF_3 DOMAIN-CONTAINING PROTEIN-RELATED"/>
    <property type="match status" value="1"/>
</dbReference>
<evidence type="ECO:0000313" key="4">
    <source>
        <dbReference type="EMBL" id="CAI5447813.1"/>
    </source>
</evidence>
<keyword evidence="1" id="KW-1133">Transmembrane helix</keyword>
<feature type="transmembrane region" description="Helical" evidence="1">
    <location>
        <begin position="334"/>
        <end position="350"/>
    </location>
</feature>
<keyword evidence="1" id="KW-0812">Transmembrane</keyword>
<evidence type="ECO:0000259" key="3">
    <source>
        <dbReference type="Pfam" id="PF19040"/>
    </source>
</evidence>
<dbReference type="Pfam" id="PF01757">
    <property type="entry name" value="Acyl_transf_3"/>
    <property type="match status" value="1"/>
</dbReference>
<evidence type="ECO:0000313" key="5">
    <source>
        <dbReference type="Proteomes" id="UP001152747"/>
    </source>
</evidence>
<feature type="transmembrane region" description="Helical" evidence="1">
    <location>
        <begin position="31"/>
        <end position="51"/>
    </location>
</feature>
<comment type="caution">
    <text evidence="4">The sequence shown here is derived from an EMBL/GenBank/DDBJ whole genome shotgun (WGS) entry which is preliminary data.</text>
</comment>
<proteinExistence type="predicted"/>
<gene>
    <name evidence="4" type="ORF">CAMP_LOCUS10450</name>
</gene>
<dbReference type="GO" id="GO:0016020">
    <property type="term" value="C:membrane"/>
    <property type="evidence" value="ECO:0007669"/>
    <property type="project" value="TreeGrafter"/>
</dbReference>
<sequence length="637" mass="74801">MSKRQDLQGIRGIAIISVLLFHFYPKYFPNGYLGVDQFFVLSGFLMCMLLTKSSSKETSNTKFIANFYWRRLKRILPLYFLIILISLFFLHTKLFPETAVELNISSAWRALFFVSNEPKSAEQDYFEMLSLAVDVFTHTWSLSVEVQFYLIIPILFIFAKNFSTKHQMFYLLFFGINSFIFYTMSTPTIAFNSVFSRIWQFMCGMIVYLLIMQKQKEEFSPIFWTTFIWMLAIQFWPTELPAGFVRPLLTFQTGILILISCTENPILSNPILTYIGDVSYSLYLIHWPIYACAKLSISGNSYGLFICLLISFVLAMIVYESYERWYLDLESEKVAILIGILFLSNVVFVNKDAILIGGQRNLDSSIVWKNMTIDDAEKLNKEWTYKDTSNLLSITCKYESKSKPFGWCEHAGLKSDAKFKFMIFGNSWTANHATMFYSECGHLASRIVQNGAYGCEPLYLSKGLNCAPNFKKIEENLEKLRPDYAFHIARFMSIGDENEKEKEDKIYETMKKQLDIYLKYIKYKLYILDAIPRIKHDYVAQIVPLLKNGTSVDDVNKILIEYRYWELARSRMQRLFKECGEKCVRIDYFDDFYDKKRKDFRYFDEKGFSYFTAINHLSPYGIEKIRPHWREICKKLG</sequence>
<dbReference type="GO" id="GO:0000271">
    <property type="term" value="P:polysaccharide biosynthetic process"/>
    <property type="evidence" value="ECO:0007669"/>
    <property type="project" value="TreeGrafter"/>
</dbReference>
<feature type="domain" description="SGNH" evidence="3">
    <location>
        <begin position="396"/>
        <end position="630"/>
    </location>
</feature>
<organism evidence="4 5">
    <name type="scientific">Caenorhabditis angaria</name>
    <dbReference type="NCBI Taxonomy" id="860376"/>
    <lineage>
        <taxon>Eukaryota</taxon>
        <taxon>Metazoa</taxon>
        <taxon>Ecdysozoa</taxon>
        <taxon>Nematoda</taxon>
        <taxon>Chromadorea</taxon>
        <taxon>Rhabditida</taxon>
        <taxon>Rhabditina</taxon>
        <taxon>Rhabditomorpha</taxon>
        <taxon>Rhabditoidea</taxon>
        <taxon>Rhabditidae</taxon>
        <taxon>Peloderinae</taxon>
        <taxon>Caenorhabditis</taxon>
    </lineage>
</organism>
<feature type="domain" description="Acyltransferase 3" evidence="2">
    <location>
        <begin position="6"/>
        <end position="318"/>
    </location>
</feature>
<dbReference type="Proteomes" id="UP001152747">
    <property type="component" value="Unassembled WGS sequence"/>
</dbReference>
<feature type="transmembrane region" description="Helical" evidence="1">
    <location>
        <begin position="302"/>
        <end position="322"/>
    </location>
</feature>
<feature type="transmembrane region" description="Helical" evidence="1">
    <location>
        <begin position="7"/>
        <end position="25"/>
    </location>
</feature>